<dbReference type="GO" id="GO:0080142">
    <property type="term" value="P:regulation of salicylic acid biosynthetic process"/>
    <property type="evidence" value="ECO:0007669"/>
    <property type="project" value="TreeGrafter"/>
</dbReference>
<dbReference type="GO" id="GO:0043565">
    <property type="term" value="F:sequence-specific DNA binding"/>
    <property type="evidence" value="ECO:0007669"/>
    <property type="project" value="TreeGrafter"/>
</dbReference>
<protein>
    <submittedName>
        <fullName evidence="2">Uncharacterized protein</fullName>
    </submittedName>
</protein>
<dbReference type="EMBL" id="KK103694">
    <property type="protein sequence ID" value="KIY95103.1"/>
    <property type="molecule type" value="Genomic_DNA"/>
</dbReference>
<dbReference type="Proteomes" id="UP000054498">
    <property type="component" value="Unassembled WGS sequence"/>
</dbReference>
<organism evidence="2 3">
    <name type="scientific">Monoraphidium neglectum</name>
    <dbReference type="NCBI Taxonomy" id="145388"/>
    <lineage>
        <taxon>Eukaryota</taxon>
        <taxon>Viridiplantae</taxon>
        <taxon>Chlorophyta</taxon>
        <taxon>core chlorophytes</taxon>
        <taxon>Chlorophyceae</taxon>
        <taxon>CS clade</taxon>
        <taxon>Sphaeropleales</taxon>
        <taxon>Selenastraceae</taxon>
        <taxon>Monoraphidium</taxon>
    </lineage>
</organism>
<evidence type="ECO:0000313" key="3">
    <source>
        <dbReference type="Proteomes" id="UP000054498"/>
    </source>
</evidence>
<feature type="region of interest" description="Disordered" evidence="1">
    <location>
        <begin position="351"/>
        <end position="376"/>
    </location>
</feature>
<dbReference type="GO" id="GO:0005634">
    <property type="term" value="C:nucleus"/>
    <property type="evidence" value="ECO:0007669"/>
    <property type="project" value="TreeGrafter"/>
</dbReference>
<dbReference type="InterPro" id="IPR012416">
    <property type="entry name" value="CBP60"/>
</dbReference>
<dbReference type="OrthoDB" id="542778at2759"/>
<dbReference type="AlphaFoldDB" id="A0A0D2KH54"/>
<evidence type="ECO:0000256" key="1">
    <source>
        <dbReference type="SAM" id="MobiDB-lite"/>
    </source>
</evidence>
<feature type="compositionally biased region" description="Pro residues" evidence="1">
    <location>
        <begin position="402"/>
        <end position="411"/>
    </location>
</feature>
<accession>A0A0D2KH54</accession>
<dbReference type="PANTHER" id="PTHR31713">
    <property type="entry name" value="OS02G0177800 PROTEIN"/>
    <property type="match status" value="1"/>
</dbReference>
<gene>
    <name evidence="2" type="ORF">MNEG_12858</name>
</gene>
<dbReference type="PANTHER" id="PTHR31713:SF96">
    <property type="entry name" value="OS02G0562300 PROTEIN"/>
    <property type="match status" value="1"/>
</dbReference>
<dbReference type="RefSeq" id="XP_013894123.1">
    <property type="nucleotide sequence ID" value="XM_014038669.1"/>
</dbReference>
<dbReference type="KEGG" id="mng:MNEG_12858"/>
<name>A0A0D2KH54_9CHLO</name>
<dbReference type="GeneID" id="25730262"/>
<feature type="region of interest" description="Disordered" evidence="1">
    <location>
        <begin position="394"/>
        <end position="415"/>
    </location>
</feature>
<reference evidence="2 3" key="1">
    <citation type="journal article" date="2013" name="BMC Genomics">
        <title>Reconstruction of the lipid metabolism for the microalga Monoraphidium neglectum from its genome sequence reveals characteristics suitable for biofuel production.</title>
        <authorList>
            <person name="Bogen C."/>
            <person name="Al-Dilaimi A."/>
            <person name="Albersmeier A."/>
            <person name="Wichmann J."/>
            <person name="Grundmann M."/>
            <person name="Rupp O."/>
            <person name="Lauersen K.J."/>
            <person name="Blifernez-Klassen O."/>
            <person name="Kalinowski J."/>
            <person name="Goesmann A."/>
            <person name="Mussgnug J.H."/>
            <person name="Kruse O."/>
        </authorList>
    </citation>
    <scope>NUCLEOTIDE SEQUENCE [LARGE SCALE GENOMIC DNA]</scope>
    <source>
        <strain evidence="2 3">SAG 48.87</strain>
    </source>
</reference>
<dbReference type="GO" id="GO:0005516">
    <property type="term" value="F:calmodulin binding"/>
    <property type="evidence" value="ECO:0007669"/>
    <property type="project" value="InterPro"/>
</dbReference>
<proteinExistence type="predicted"/>
<sequence>MAEAANGEDAAGAAVAAAPDIMSQAAQLQAAEAIRLQMEEYVRGRIRQFARDFAKQVAPNMAPDAVDDAANRVILGAAEPAALLPLAAGPAAPALQAGQGQYRLEFRHECSALGCRDGECSLCTFNPHRVCERNFQKKYLVGDPLRAKCGASIRVELVDMAGSPVTQDYPDLTFEVRPAGVGGLSNHKDDPLLAYKAGGGAQGGGGGGASAASGGAAGSRYSVQLRLEGGTALLPDLTVTDSSEALLQGRRPPFRLLVWAPDGLGGFDHSVQYAVSDDFVVATRRVKQANKADIPMINDHVSKIEHIGGRVQGCGRRAQQGGAGARQRRAEAAAGAGVLLGAVDGATGCGRGLQDGLPGDAQPLPSSSPVAPRPSNLPRRRAAFARLGVSHTLSAPSAHAPGAPPPLPPCPGRETVKKLSDMRVAAQESGVDMQIDERMARIETGGRADGVC</sequence>
<evidence type="ECO:0000313" key="2">
    <source>
        <dbReference type="EMBL" id="KIY95103.1"/>
    </source>
</evidence>
<keyword evidence="3" id="KW-1185">Reference proteome</keyword>
<dbReference type="GO" id="GO:0003700">
    <property type="term" value="F:DNA-binding transcription factor activity"/>
    <property type="evidence" value="ECO:0007669"/>
    <property type="project" value="TreeGrafter"/>
</dbReference>